<feature type="signal peptide" evidence="1">
    <location>
        <begin position="1"/>
        <end position="21"/>
    </location>
</feature>
<evidence type="ECO:0000256" key="1">
    <source>
        <dbReference type="SAM" id="SignalP"/>
    </source>
</evidence>
<dbReference type="AlphaFoldDB" id="A0A0N8GFH1"/>
<proteinExistence type="predicted"/>
<evidence type="ECO:0000313" key="3">
    <source>
        <dbReference type="Proteomes" id="UP000048984"/>
    </source>
</evidence>
<feature type="chain" id="PRO_5006025684" evidence="1">
    <location>
        <begin position="22"/>
        <end position="133"/>
    </location>
</feature>
<reference evidence="2 3" key="2">
    <citation type="submission" date="2015-10" db="EMBL/GenBank/DDBJ databases">
        <title>Draft Genome Sequence of Prosthecomicrobium hirschii ATCC 27832.</title>
        <authorList>
            <person name="Daniel J."/>
            <person name="Givan S.A."/>
            <person name="Brun Y.V."/>
            <person name="Brown P.J."/>
        </authorList>
    </citation>
    <scope>NUCLEOTIDE SEQUENCE [LARGE SCALE GENOMIC DNA]</scope>
    <source>
        <strain evidence="2 3">16</strain>
    </source>
</reference>
<protein>
    <submittedName>
        <fullName evidence="2">Uncharacterized protein</fullName>
    </submittedName>
</protein>
<dbReference type="Proteomes" id="UP000048984">
    <property type="component" value="Unassembled WGS sequence"/>
</dbReference>
<keyword evidence="1" id="KW-0732">Signal</keyword>
<accession>A0A0N8GFH1</accession>
<comment type="caution">
    <text evidence="2">The sequence shown here is derived from an EMBL/GenBank/DDBJ whole genome shotgun (WGS) entry which is preliminary data.</text>
</comment>
<sequence length="133" mass="13742">MIRTVALATLSIALLAGAAGAAEIVTNGATDASASHPIRPIEAFVEVVGQDRFAGYFVTDEHGCAVTLIRTAANDEALAHPIAKMALIVQPSSRIDIPASGSQALRIACASGAAELQIGTLDRNLPPRRTLLD</sequence>
<organism evidence="2 3">
    <name type="scientific">Prosthecodimorpha hirschii</name>
    <dbReference type="NCBI Taxonomy" id="665126"/>
    <lineage>
        <taxon>Bacteria</taxon>
        <taxon>Pseudomonadati</taxon>
        <taxon>Pseudomonadota</taxon>
        <taxon>Alphaproteobacteria</taxon>
        <taxon>Hyphomicrobiales</taxon>
        <taxon>Ancalomicrobiaceae</taxon>
        <taxon>Prosthecodimorpha</taxon>
    </lineage>
</organism>
<dbReference type="RefSeq" id="WP_054360473.1">
    <property type="nucleotide sequence ID" value="NZ_JAPCYQ010000001.1"/>
</dbReference>
<evidence type="ECO:0000313" key="2">
    <source>
        <dbReference type="EMBL" id="KPL54305.1"/>
    </source>
</evidence>
<dbReference type="EMBL" id="LJYW01000001">
    <property type="protein sequence ID" value="KPL54305.1"/>
    <property type="molecule type" value="Genomic_DNA"/>
</dbReference>
<keyword evidence="3" id="KW-1185">Reference proteome</keyword>
<name>A0A0N8GFH1_9HYPH</name>
<gene>
    <name evidence="2" type="ORF">ABB55_20545</name>
</gene>
<reference evidence="2 3" key="1">
    <citation type="submission" date="2015-09" db="EMBL/GenBank/DDBJ databases">
        <authorList>
            <consortium name="Swine Surveillance"/>
        </authorList>
    </citation>
    <scope>NUCLEOTIDE SEQUENCE [LARGE SCALE GENOMIC DNA]</scope>
    <source>
        <strain evidence="2 3">16</strain>
    </source>
</reference>